<evidence type="ECO:0000313" key="2">
    <source>
        <dbReference type="EMBL" id="PFG57336.1"/>
    </source>
</evidence>
<dbReference type="Proteomes" id="UP000243542">
    <property type="component" value="Unassembled WGS sequence"/>
</dbReference>
<dbReference type="RefSeq" id="WP_098509939.1">
    <property type="nucleotide sequence ID" value="NZ_JBIAKZ010000053.1"/>
</dbReference>
<comment type="caution">
    <text evidence="2">The sequence shown here is derived from an EMBL/GenBank/DDBJ whole genome shotgun (WGS) entry which is preliminary data.</text>
</comment>
<dbReference type="Pfam" id="PF14330">
    <property type="entry name" value="DUF4387"/>
    <property type="match status" value="1"/>
</dbReference>
<organism evidence="2 3">
    <name type="scientific">Amycolatopsis sulphurea</name>
    <dbReference type="NCBI Taxonomy" id="76022"/>
    <lineage>
        <taxon>Bacteria</taxon>
        <taxon>Bacillati</taxon>
        <taxon>Actinomycetota</taxon>
        <taxon>Actinomycetes</taxon>
        <taxon>Pseudonocardiales</taxon>
        <taxon>Pseudonocardiaceae</taxon>
        <taxon>Amycolatopsis</taxon>
    </lineage>
</organism>
<protein>
    <submittedName>
        <fullName evidence="2">Uncharacterized protein DUF4387</fullName>
    </submittedName>
</protein>
<accession>A0A2A9G333</accession>
<feature type="domain" description="DUF4387" evidence="1">
    <location>
        <begin position="3"/>
        <end position="99"/>
    </location>
</feature>
<gene>
    <name evidence="2" type="ORF">ATK36_0915</name>
</gene>
<dbReference type="InterPro" id="IPR025496">
    <property type="entry name" value="DUF4387"/>
</dbReference>
<evidence type="ECO:0000313" key="3">
    <source>
        <dbReference type="Proteomes" id="UP000243542"/>
    </source>
</evidence>
<dbReference type="EMBL" id="PDJK01000001">
    <property type="protein sequence ID" value="PFG57336.1"/>
    <property type="molecule type" value="Genomic_DNA"/>
</dbReference>
<keyword evidence="3" id="KW-1185">Reference proteome</keyword>
<name>A0A2A9G333_9PSEU</name>
<sequence>MILRDLATFVRSKTAGPFMVTFDIVFSEREELDRAWNSGAFVAERIAPLFPGTELDDVMIFYVPAASAIKVSLPRRVHSGAVGDTDVLAGQQFAPLLGLEIGKGA</sequence>
<proteinExistence type="predicted"/>
<evidence type="ECO:0000259" key="1">
    <source>
        <dbReference type="Pfam" id="PF14330"/>
    </source>
</evidence>
<dbReference type="AlphaFoldDB" id="A0A2A9G333"/>
<reference evidence="2 3" key="1">
    <citation type="submission" date="2017-10" db="EMBL/GenBank/DDBJ databases">
        <title>Sequencing the genomes of 1000 actinobacteria strains.</title>
        <authorList>
            <person name="Klenk H.-P."/>
        </authorList>
    </citation>
    <scope>NUCLEOTIDE SEQUENCE [LARGE SCALE GENOMIC DNA]</scope>
    <source>
        <strain evidence="2 3">DSM 46092</strain>
    </source>
</reference>